<comment type="caution">
    <text evidence="4">The sequence shown here is derived from an EMBL/GenBank/DDBJ whole genome shotgun (WGS) entry which is preliminary data.</text>
</comment>
<name>A0A934SBM4_9RHOB</name>
<evidence type="ECO:0000313" key="5">
    <source>
        <dbReference type="Proteomes" id="UP000640485"/>
    </source>
</evidence>
<evidence type="ECO:0000313" key="4">
    <source>
        <dbReference type="EMBL" id="MBK4215826.1"/>
    </source>
</evidence>
<dbReference type="Proteomes" id="UP000640485">
    <property type="component" value="Unassembled WGS sequence"/>
</dbReference>
<proteinExistence type="predicted"/>
<dbReference type="SUPFAM" id="SSF143990">
    <property type="entry name" value="YbiA-like"/>
    <property type="match status" value="1"/>
</dbReference>
<dbReference type="InterPro" id="IPR012816">
    <property type="entry name" value="NADAR"/>
</dbReference>
<keyword evidence="5" id="KW-1185">Reference proteome</keyword>
<feature type="domain" description="NADAR" evidence="3">
    <location>
        <begin position="9"/>
        <end position="148"/>
    </location>
</feature>
<sequence>MSFPEDTIYFYAQTDPYAEFSNFAPFGVEMGGLWWRSVEHYFQAQKFHDAAYRERIRVALRPKDAKALGMTRQFPLRADWEQVKDAVMFDAVLRKFMTHPTLTEMLLETRDRVIVENAPMDAYWGCGPDGQGLNRLGQILMQVRERLREGRG</sequence>
<comment type="catalytic activity">
    <reaction evidence="2">
        <text>2,5-diamino-6-hydroxy-4-(5-phosphoribosylamino)-pyrimidine + H2O = 2,5,6-triamino-4-hydroxypyrimidine + D-ribose 5-phosphate</text>
        <dbReference type="Rhea" id="RHEA:23436"/>
        <dbReference type="ChEBI" id="CHEBI:15377"/>
        <dbReference type="ChEBI" id="CHEBI:58614"/>
        <dbReference type="ChEBI" id="CHEBI:78346"/>
        <dbReference type="ChEBI" id="CHEBI:137796"/>
    </reaction>
</comment>
<evidence type="ECO:0000256" key="1">
    <source>
        <dbReference type="ARBA" id="ARBA00000022"/>
    </source>
</evidence>
<dbReference type="CDD" id="cd15457">
    <property type="entry name" value="NADAR"/>
    <property type="match status" value="1"/>
</dbReference>
<organism evidence="4 5">
    <name type="scientific">Paracoccus caeni</name>
    <dbReference type="NCBI Taxonomy" id="657651"/>
    <lineage>
        <taxon>Bacteria</taxon>
        <taxon>Pseudomonadati</taxon>
        <taxon>Pseudomonadota</taxon>
        <taxon>Alphaproteobacteria</taxon>
        <taxon>Rhodobacterales</taxon>
        <taxon>Paracoccaceae</taxon>
        <taxon>Paracoccus</taxon>
    </lineage>
</organism>
<gene>
    <name evidence="4" type="ORF">JJJ17_07810</name>
</gene>
<evidence type="ECO:0000259" key="3">
    <source>
        <dbReference type="Pfam" id="PF08719"/>
    </source>
</evidence>
<protein>
    <submittedName>
        <fullName evidence="4">NADAR family protein</fullName>
    </submittedName>
</protein>
<reference evidence="4" key="1">
    <citation type="submission" date="2021-01" db="EMBL/GenBank/DDBJ databases">
        <title>Paracoccus amoyensis sp. nov., isolated from the surface seawater along the coast of Xiamen Island, China.</title>
        <authorList>
            <person name="Lyu L."/>
        </authorList>
    </citation>
    <scope>NUCLEOTIDE SEQUENCE</scope>
    <source>
        <strain evidence="4">MJ17</strain>
    </source>
</reference>
<dbReference type="Gene3D" id="1.10.357.40">
    <property type="entry name" value="YbiA-like"/>
    <property type="match status" value="1"/>
</dbReference>
<dbReference type="AlphaFoldDB" id="A0A934SBM4"/>
<dbReference type="NCBIfam" id="TIGR02464">
    <property type="entry name" value="ribofla_fusion"/>
    <property type="match status" value="1"/>
</dbReference>
<accession>A0A934SBM4</accession>
<evidence type="ECO:0000256" key="2">
    <source>
        <dbReference type="ARBA" id="ARBA00000751"/>
    </source>
</evidence>
<dbReference type="InterPro" id="IPR037238">
    <property type="entry name" value="YbiA-like_sf"/>
</dbReference>
<comment type="catalytic activity">
    <reaction evidence="1">
        <text>5-amino-6-(5-phospho-D-ribosylamino)uracil + H2O = 5,6-diaminouracil + D-ribose 5-phosphate</text>
        <dbReference type="Rhea" id="RHEA:55020"/>
        <dbReference type="ChEBI" id="CHEBI:15377"/>
        <dbReference type="ChEBI" id="CHEBI:46252"/>
        <dbReference type="ChEBI" id="CHEBI:58453"/>
        <dbReference type="ChEBI" id="CHEBI:78346"/>
    </reaction>
</comment>
<dbReference type="EMBL" id="JAEPRQ010000002">
    <property type="protein sequence ID" value="MBK4215826.1"/>
    <property type="molecule type" value="Genomic_DNA"/>
</dbReference>
<dbReference type="Pfam" id="PF08719">
    <property type="entry name" value="NADAR"/>
    <property type="match status" value="1"/>
</dbReference>